<proteinExistence type="predicted"/>
<dbReference type="GO" id="GO:0006260">
    <property type="term" value="P:DNA replication"/>
    <property type="evidence" value="ECO:0007669"/>
    <property type="project" value="InterPro"/>
</dbReference>
<dbReference type="GO" id="GO:0006310">
    <property type="term" value="P:DNA recombination"/>
    <property type="evidence" value="ECO:0007669"/>
    <property type="project" value="UniProtKB-KW"/>
</dbReference>
<reference evidence="5" key="1">
    <citation type="submission" date="2022-06" db="EMBL/GenBank/DDBJ databases">
        <title>Isolation and Genomics of Futiania mangrovii gen. nov., sp. nov., a Rare and Metabolically-versatile member in the Class Alphaproteobacteria.</title>
        <authorList>
            <person name="Liu L."/>
            <person name="Huang W.-C."/>
            <person name="Pan J."/>
            <person name="Li J."/>
            <person name="Huang Y."/>
            <person name="Du H."/>
            <person name="Liu Y."/>
            <person name="Li M."/>
        </authorList>
    </citation>
    <scope>NUCLEOTIDE SEQUENCE</scope>
    <source>
        <strain evidence="5">FT118</strain>
    </source>
</reference>
<dbReference type="GO" id="GO:0009295">
    <property type="term" value="C:nucleoid"/>
    <property type="evidence" value="ECO:0007669"/>
    <property type="project" value="TreeGrafter"/>
</dbReference>
<sequence>MINKVTLLGRLGRDAVIQEAPDGQKYAAMAVATWVTWLDRDTGQRKSRADWHRVISFRKDLLGYLERRAKTGARVYIEGSIRAMRQESKPDAPEVLAILVHRDGTVRILDQGVEQAETPADAETVRQIVNAPEADGLLAMLKTVKVS</sequence>
<dbReference type="PROSITE" id="PS50935">
    <property type="entry name" value="SSB"/>
    <property type="match status" value="1"/>
</dbReference>
<dbReference type="GO" id="GO:0003697">
    <property type="term" value="F:single-stranded DNA binding"/>
    <property type="evidence" value="ECO:0007669"/>
    <property type="project" value="InterPro"/>
</dbReference>
<dbReference type="SUPFAM" id="SSF50249">
    <property type="entry name" value="Nucleic acid-binding proteins"/>
    <property type="match status" value="1"/>
</dbReference>
<gene>
    <name evidence="5" type="primary">ssb</name>
    <name evidence="5" type="ORF">NJQ99_10255</name>
</gene>
<dbReference type="InterPro" id="IPR012340">
    <property type="entry name" value="NA-bd_OB-fold"/>
</dbReference>
<evidence type="ECO:0000313" key="5">
    <source>
        <dbReference type="EMBL" id="MCP1336790.1"/>
    </source>
</evidence>
<evidence type="ECO:0000313" key="6">
    <source>
        <dbReference type="Proteomes" id="UP001055804"/>
    </source>
</evidence>
<dbReference type="RefSeq" id="WP_269332736.1">
    <property type="nucleotide sequence ID" value="NZ_JAMZFT010000002.1"/>
</dbReference>
<dbReference type="PANTHER" id="PTHR10302">
    <property type="entry name" value="SINGLE-STRANDED DNA-BINDING PROTEIN"/>
    <property type="match status" value="1"/>
</dbReference>
<comment type="caution">
    <text evidence="5">The sequence shown here is derived from an EMBL/GenBank/DDBJ whole genome shotgun (WGS) entry which is preliminary data.</text>
</comment>
<dbReference type="NCBIfam" id="TIGR00621">
    <property type="entry name" value="ssb"/>
    <property type="match status" value="1"/>
</dbReference>
<dbReference type="CDD" id="cd04496">
    <property type="entry name" value="SSB_OBF"/>
    <property type="match status" value="1"/>
</dbReference>
<name>A0A9J6PEF6_9PROT</name>
<dbReference type="Gene3D" id="2.40.50.140">
    <property type="entry name" value="Nucleic acid-binding proteins"/>
    <property type="match status" value="1"/>
</dbReference>
<evidence type="ECO:0000256" key="3">
    <source>
        <dbReference type="PROSITE-ProRule" id="PRU00252"/>
    </source>
</evidence>
<dbReference type="PANTHER" id="PTHR10302:SF0">
    <property type="entry name" value="SINGLE-STRANDED DNA-BINDING PROTEIN, MITOCHONDRIAL"/>
    <property type="match status" value="1"/>
</dbReference>
<protein>
    <recommendedName>
        <fullName evidence="4">Single-stranded DNA-binding protein</fullName>
    </recommendedName>
</protein>
<dbReference type="EMBL" id="JAMZFT010000002">
    <property type="protein sequence ID" value="MCP1336790.1"/>
    <property type="molecule type" value="Genomic_DNA"/>
</dbReference>
<dbReference type="AlphaFoldDB" id="A0A9J6PEF6"/>
<dbReference type="InterPro" id="IPR011344">
    <property type="entry name" value="ssDNA-bd"/>
</dbReference>
<evidence type="ECO:0000256" key="1">
    <source>
        <dbReference type="ARBA" id="ARBA00023125"/>
    </source>
</evidence>
<accession>A0A9J6PEF6</accession>
<organism evidence="5 6">
    <name type="scientific">Futiania mangrovi</name>
    <dbReference type="NCBI Taxonomy" id="2959716"/>
    <lineage>
        <taxon>Bacteria</taxon>
        <taxon>Pseudomonadati</taxon>
        <taxon>Pseudomonadota</taxon>
        <taxon>Alphaproteobacteria</taxon>
        <taxon>Futianiales</taxon>
        <taxon>Futianiaceae</taxon>
        <taxon>Futiania</taxon>
    </lineage>
</organism>
<keyword evidence="2" id="KW-0233">DNA recombination</keyword>
<dbReference type="Proteomes" id="UP001055804">
    <property type="component" value="Unassembled WGS sequence"/>
</dbReference>
<dbReference type="InterPro" id="IPR000424">
    <property type="entry name" value="Primosome_PriB/ssb"/>
</dbReference>
<evidence type="ECO:0000256" key="2">
    <source>
        <dbReference type="ARBA" id="ARBA00023172"/>
    </source>
</evidence>
<keyword evidence="6" id="KW-1185">Reference proteome</keyword>
<evidence type="ECO:0000256" key="4">
    <source>
        <dbReference type="RuleBase" id="RU000524"/>
    </source>
</evidence>
<keyword evidence="1 3" id="KW-0238">DNA-binding</keyword>
<dbReference type="Pfam" id="PF00436">
    <property type="entry name" value="SSB"/>
    <property type="match status" value="1"/>
</dbReference>